<evidence type="ECO:0000256" key="2">
    <source>
        <dbReference type="SAM" id="Phobius"/>
    </source>
</evidence>
<sequence length="80" mass="7945">MQIRYEALPARAVCVWDVDGERREVVVASVPAAVTVGALALAVGGIAGTVLVLVTARTARRAAATGRGGPPGPAPAPDAS</sequence>
<dbReference type="Proteomes" id="UP000614741">
    <property type="component" value="Unassembled WGS sequence"/>
</dbReference>
<protein>
    <submittedName>
        <fullName evidence="3">Uncharacterized protein</fullName>
    </submittedName>
</protein>
<accession>A0ABQ4DL27</accession>
<reference evidence="3 4" key="1">
    <citation type="submission" date="2021-01" db="EMBL/GenBank/DDBJ databases">
        <title>Whole genome shotgun sequence of Cellulomonas phragmiteti NBRC 110785.</title>
        <authorList>
            <person name="Komaki H."/>
            <person name="Tamura T."/>
        </authorList>
    </citation>
    <scope>NUCLEOTIDE SEQUENCE [LARGE SCALE GENOMIC DNA]</scope>
    <source>
        <strain evidence="3 4">NBRC 110785</strain>
    </source>
</reference>
<keyword evidence="4" id="KW-1185">Reference proteome</keyword>
<organism evidence="3 4">
    <name type="scientific">Cellulomonas phragmiteti</name>
    <dbReference type="NCBI Taxonomy" id="478780"/>
    <lineage>
        <taxon>Bacteria</taxon>
        <taxon>Bacillati</taxon>
        <taxon>Actinomycetota</taxon>
        <taxon>Actinomycetes</taxon>
        <taxon>Micrococcales</taxon>
        <taxon>Cellulomonadaceae</taxon>
        <taxon>Cellulomonas</taxon>
    </lineage>
</organism>
<evidence type="ECO:0000313" key="3">
    <source>
        <dbReference type="EMBL" id="GIG40055.1"/>
    </source>
</evidence>
<comment type="caution">
    <text evidence="3">The sequence shown here is derived from an EMBL/GenBank/DDBJ whole genome shotgun (WGS) entry which is preliminary data.</text>
</comment>
<feature type="compositionally biased region" description="Pro residues" evidence="1">
    <location>
        <begin position="70"/>
        <end position="80"/>
    </location>
</feature>
<evidence type="ECO:0000313" key="4">
    <source>
        <dbReference type="Proteomes" id="UP000614741"/>
    </source>
</evidence>
<proteinExistence type="predicted"/>
<feature type="region of interest" description="Disordered" evidence="1">
    <location>
        <begin position="61"/>
        <end position="80"/>
    </location>
</feature>
<gene>
    <name evidence="3" type="ORF">Cph01nite_18170</name>
</gene>
<name>A0ABQ4DL27_9CELL</name>
<evidence type="ECO:0000256" key="1">
    <source>
        <dbReference type="SAM" id="MobiDB-lite"/>
    </source>
</evidence>
<keyword evidence="2" id="KW-1133">Transmembrane helix</keyword>
<keyword evidence="2" id="KW-0812">Transmembrane</keyword>
<keyword evidence="2" id="KW-0472">Membrane</keyword>
<dbReference type="EMBL" id="BONP01000009">
    <property type="protein sequence ID" value="GIG40055.1"/>
    <property type="molecule type" value="Genomic_DNA"/>
</dbReference>
<feature type="transmembrane region" description="Helical" evidence="2">
    <location>
        <begin position="32"/>
        <end position="54"/>
    </location>
</feature>